<sequence length="112" mass="12970">METCDISHVKQEIVELIKTEPQNENEFNMCGQLGIKTEDESITSNSVDEIVKNEIILYDSSFGTIDSKIDHFTPVDKSEEKIVLVMEEEENIKLKIVIRMLRQEDIVEHMVE</sequence>
<evidence type="ECO:0000313" key="1">
    <source>
        <dbReference type="EMBL" id="CAD7435191.1"/>
    </source>
</evidence>
<accession>A0A7R9EK02</accession>
<dbReference type="EMBL" id="OB799250">
    <property type="protein sequence ID" value="CAD7435191.1"/>
    <property type="molecule type" value="Genomic_DNA"/>
</dbReference>
<reference evidence="1" key="1">
    <citation type="submission" date="2020-11" db="EMBL/GenBank/DDBJ databases">
        <authorList>
            <person name="Tran Van P."/>
        </authorList>
    </citation>
    <scope>NUCLEOTIDE SEQUENCE</scope>
</reference>
<proteinExistence type="predicted"/>
<protein>
    <submittedName>
        <fullName evidence="1">Uncharacterized protein</fullName>
    </submittedName>
</protein>
<dbReference type="AlphaFoldDB" id="A0A7R9EK02"/>
<name>A0A7R9EK02_9NEOP</name>
<gene>
    <name evidence="1" type="ORF">TMSB3V08_LOCUS11838</name>
</gene>
<organism evidence="1">
    <name type="scientific">Timema monikensis</name>
    <dbReference type="NCBI Taxonomy" id="170555"/>
    <lineage>
        <taxon>Eukaryota</taxon>
        <taxon>Metazoa</taxon>
        <taxon>Ecdysozoa</taxon>
        <taxon>Arthropoda</taxon>
        <taxon>Hexapoda</taxon>
        <taxon>Insecta</taxon>
        <taxon>Pterygota</taxon>
        <taxon>Neoptera</taxon>
        <taxon>Polyneoptera</taxon>
        <taxon>Phasmatodea</taxon>
        <taxon>Timematodea</taxon>
        <taxon>Timematoidea</taxon>
        <taxon>Timematidae</taxon>
        <taxon>Timema</taxon>
    </lineage>
</organism>